<evidence type="ECO:0000313" key="7">
    <source>
        <dbReference type="EMBL" id="MCU6695481.1"/>
    </source>
</evidence>
<evidence type="ECO:0000259" key="5">
    <source>
        <dbReference type="PROSITE" id="PS51096"/>
    </source>
</evidence>
<dbReference type="InterPro" id="IPR011608">
    <property type="entry name" value="PRD"/>
</dbReference>
<evidence type="ECO:0000259" key="4">
    <source>
        <dbReference type="PROSITE" id="PS50045"/>
    </source>
</evidence>
<dbReference type="EMBL" id="JAOQKC010000001">
    <property type="protein sequence ID" value="MCU6695481.1"/>
    <property type="molecule type" value="Genomic_DNA"/>
</dbReference>
<dbReference type="PROSITE" id="PS51096">
    <property type="entry name" value="PTS_EIIA_TYPE_4"/>
    <property type="match status" value="1"/>
</dbReference>
<dbReference type="InterPro" id="IPR004701">
    <property type="entry name" value="PTS_EIIA_man-typ"/>
</dbReference>
<evidence type="ECO:0000313" key="8">
    <source>
        <dbReference type="Proteomes" id="UP001652461"/>
    </source>
</evidence>
<dbReference type="Pfam" id="PF00158">
    <property type="entry name" value="Sigma54_activat"/>
    <property type="match status" value="1"/>
</dbReference>
<dbReference type="InterPro" id="IPR003593">
    <property type="entry name" value="AAA+_ATPase"/>
</dbReference>
<dbReference type="InterPro" id="IPR036634">
    <property type="entry name" value="PRD_sf"/>
</dbReference>
<dbReference type="SUPFAM" id="SSF63520">
    <property type="entry name" value="PTS-regulatory domain, PRD"/>
    <property type="match status" value="1"/>
</dbReference>
<dbReference type="Proteomes" id="UP001652461">
    <property type="component" value="Unassembled WGS sequence"/>
</dbReference>
<feature type="domain" description="PRD" evidence="6">
    <location>
        <begin position="590"/>
        <end position="690"/>
    </location>
</feature>
<organism evidence="7 8">
    <name type="scientific">Laedolimicola ammoniilytica</name>
    <dbReference type="NCBI Taxonomy" id="2981771"/>
    <lineage>
        <taxon>Bacteria</taxon>
        <taxon>Bacillati</taxon>
        <taxon>Bacillota</taxon>
        <taxon>Clostridia</taxon>
        <taxon>Lachnospirales</taxon>
        <taxon>Lachnospiraceae</taxon>
        <taxon>Laedolimicola</taxon>
    </lineage>
</organism>
<keyword evidence="2" id="KW-0547">Nucleotide-binding</keyword>
<dbReference type="SUPFAM" id="SSF53062">
    <property type="entry name" value="PTS system fructose IIA component-like"/>
    <property type="match status" value="1"/>
</dbReference>
<gene>
    <name evidence="7" type="ORF">OCV63_01010</name>
</gene>
<dbReference type="InterPro" id="IPR027417">
    <property type="entry name" value="P-loop_NTPase"/>
</dbReference>
<dbReference type="RefSeq" id="WP_158361451.1">
    <property type="nucleotide sequence ID" value="NZ_JAOQKC010000001.1"/>
</dbReference>
<feature type="domain" description="Sigma-54 factor interaction" evidence="4">
    <location>
        <begin position="119"/>
        <end position="351"/>
    </location>
</feature>
<keyword evidence="8" id="KW-1185">Reference proteome</keyword>
<dbReference type="InterPro" id="IPR002078">
    <property type="entry name" value="Sigma_54_int"/>
</dbReference>
<keyword evidence="1" id="KW-0808">Transferase</keyword>
<dbReference type="PANTHER" id="PTHR32071">
    <property type="entry name" value="TRANSCRIPTIONAL REGULATORY PROTEIN"/>
    <property type="match status" value="1"/>
</dbReference>
<dbReference type="PROSITE" id="PS51372">
    <property type="entry name" value="PRD_2"/>
    <property type="match status" value="1"/>
</dbReference>
<evidence type="ECO:0000259" key="6">
    <source>
        <dbReference type="PROSITE" id="PS51372"/>
    </source>
</evidence>
<dbReference type="PROSITE" id="PS50045">
    <property type="entry name" value="SIGMA54_INTERACT_4"/>
    <property type="match status" value="1"/>
</dbReference>
<feature type="domain" description="PTS EIIA type-4" evidence="5">
    <location>
        <begin position="442"/>
        <end position="574"/>
    </location>
</feature>
<keyword evidence="3" id="KW-0067">ATP-binding</keyword>
<name>A0ABT2RT30_9FIRM</name>
<evidence type="ECO:0000256" key="1">
    <source>
        <dbReference type="ARBA" id="ARBA00022679"/>
    </source>
</evidence>
<dbReference type="PANTHER" id="PTHR32071:SF38">
    <property type="entry name" value="PSP OPERON TRANSCRIPTIONAL ACTIVATOR"/>
    <property type="match status" value="1"/>
</dbReference>
<reference evidence="7 8" key="1">
    <citation type="journal article" date="2021" name="ISME Commun">
        <title>Automated analysis of genomic sequences facilitates high-throughput and comprehensive description of bacteria.</title>
        <authorList>
            <person name="Hitch T.C.A."/>
        </authorList>
    </citation>
    <scope>NUCLEOTIDE SEQUENCE [LARGE SCALE GENOMIC DNA]</scope>
    <source>
        <strain evidence="7 8">Sanger_04</strain>
    </source>
</reference>
<dbReference type="Gene3D" id="3.40.50.300">
    <property type="entry name" value="P-loop containing nucleotide triphosphate hydrolases"/>
    <property type="match status" value="1"/>
</dbReference>
<dbReference type="Gene3D" id="3.40.50.510">
    <property type="entry name" value="Phosphotransferase system, mannose-type IIA component"/>
    <property type="match status" value="1"/>
</dbReference>
<dbReference type="Gene3D" id="1.10.1790.10">
    <property type="entry name" value="PRD domain"/>
    <property type="match status" value="1"/>
</dbReference>
<evidence type="ECO:0000256" key="3">
    <source>
        <dbReference type="ARBA" id="ARBA00022840"/>
    </source>
</evidence>
<protein>
    <submittedName>
        <fullName evidence="7">Sigma 54-interacting transcriptional regulator</fullName>
    </submittedName>
</protein>
<comment type="caution">
    <text evidence="7">The sequence shown here is derived from an EMBL/GenBank/DDBJ whole genome shotgun (WGS) entry which is preliminary data.</text>
</comment>
<dbReference type="InterPro" id="IPR036662">
    <property type="entry name" value="PTS_EIIA_man-typ_sf"/>
</dbReference>
<accession>A0ABT2RT30</accession>
<dbReference type="Pfam" id="PF00874">
    <property type="entry name" value="PRD"/>
    <property type="match status" value="1"/>
</dbReference>
<proteinExistence type="predicted"/>
<dbReference type="SUPFAM" id="SSF52540">
    <property type="entry name" value="P-loop containing nucleoside triphosphate hydrolases"/>
    <property type="match status" value="1"/>
</dbReference>
<dbReference type="SMART" id="SM00382">
    <property type="entry name" value="AAA"/>
    <property type="match status" value="1"/>
</dbReference>
<sequence>MISRKDKIYDYVKLHTKEMIDTHSLENSGSDALSIALDLKLDRTNVSRELNTLWKEGRLIKLQGRPTLYLDCEALKTEYPNHYIPLTVSAGSSLLDFIQKPQKTQKRELPFHKTALDAIIGSAGSLKNETAQVLAAISYPSGGLPVLLVGSAGVGKRKFAESLFLYSQETGVFDENARFIIINCQDYAHSEERLMLQLLGHTKTSAPGARSAKGLLDAANKGIVYFDGLHKLPSKSIDLVIDLLKNNAYTRVGENRPRPLEAVIMASVRDNLDADFMDTLRSNFPIAVSLPDFYRRSSQEKIEMILDLVTREAYSIHKNIRLDKSVLTAFALPHYPRNESQLRSEIQSACSKAFVEPKNQDACFLTITFDHLSDFVLSAANTCPDDNHAFIRTLALYKNNSIICESNGHCDALDFYKELPLSSDESTSDGAAGSDSPSADARPSLLIVCHGHATASDMQAYTAAQAAQAHVLTAAIDYTGEASLNSLLLQICDAARRLNRGAGVLILADMEPITGLEASVQRRLEIPCRILPSVTLAFLMDCIDKCASGLSLDQFASPGVASLPPRKELSQEEFINHLVNDILSRTLLYVNPKKATDVLLYSLNTILDQLGMQYSQEIAVKYLSHGVHMLERIIKNVPLPYYQLRQFTNTNHQLMDTIAQSLNVASDTFGVSIPSSEIAYLAEIFLAERP</sequence>
<evidence type="ECO:0000256" key="2">
    <source>
        <dbReference type="ARBA" id="ARBA00022741"/>
    </source>
</evidence>